<dbReference type="Pfam" id="PF01471">
    <property type="entry name" value="PG_binding_1"/>
    <property type="match status" value="1"/>
</dbReference>
<dbReference type="GO" id="GO:0016998">
    <property type="term" value="P:cell wall macromolecule catabolic process"/>
    <property type="evidence" value="ECO:0007669"/>
    <property type="project" value="InterPro"/>
</dbReference>
<evidence type="ECO:0000256" key="3">
    <source>
        <dbReference type="ARBA" id="ARBA00023200"/>
    </source>
</evidence>
<sequence length="323" mass="34316">MSRTVSPKGRKYIYTREGGVVRKAYRDAVGVWTVGPGLTAASGVVVPKAGMTITEAEGDRLFDLAVDRNYMPRVMKALGVSAGQSEIDAGVSFDWNTGAILKASWVKSFLAGKDEETRRRFGLWNKAGGKVLRGLTRRRAEEANILLLGKFPADIDVVGLPASDASRFATFVVSATTPEIEDARKGLISIGYDAGLTTGKILRSAVEGFQAKYDLTVDGKIGKATLSTLQRELDARAKTTKGVATTTGGAGVAVGDQVVNTVTAPAPVDPSSALPDHLASWVGGGIALIAIAYLAWQAYQYRDIIAARVAGRAPRLANWLRSF</sequence>
<keyword evidence="1 4" id="KW-0929">Antimicrobial</keyword>
<feature type="transmembrane region" description="Helical" evidence="5">
    <location>
        <begin position="278"/>
        <end position="296"/>
    </location>
</feature>
<dbReference type="InterPro" id="IPR036366">
    <property type="entry name" value="PGBDSf"/>
</dbReference>
<dbReference type="Gene3D" id="1.10.101.10">
    <property type="entry name" value="PGBD-like superfamily/PGBD"/>
    <property type="match status" value="1"/>
</dbReference>
<dbReference type="SUPFAM" id="SSF47090">
    <property type="entry name" value="PGBD-like"/>
    <property type="match status" value="1"/>
</dbReference>
<comment type="similarity">
    <text evidence="4">Belongs to the glycosyl hydrolase 24 family.</text>
</comment>
<dbReference type="InterPro" id="IPR002477">
    <property type="entry name" value="Peptidoglycan-bd-like"/>
</dbReference>
<keyword evidence="4" id="KW-0326">Glycosidase</keyword>
<feature type="domain" description="Peptidoglycan binding-like" evidence="6">
    <location>
        <begin position="178"/>
        <end position="229"/>
    </location>
</feature>
<dbReference type="GO" id="GO:0042742">
    <property type="term" value="P:defense response to bacterium"/>
    <property type="evidence" value="ECO:0007669"/>
    <property type="project" value="UniProtKB-KW"/>
</dbReference>
<evidence type="ECO:0000256" key="5">
    <source>
        <dbReference type="SAM" id="Phobius"/>
    </source>
</evidence>
<evidence type="ECO:0000256" key="1">
    <source>
        <dbReference type="ARBA" id="ARBA00022529"/>
    </source>
</evidence>
<dbReference type="InterPro" id="IPR033907">
    <property type="entry name" value="Endolysin_autolysin"/>
</dbReference>
<keyword evidence="2 4" id="KW-0081">Bacteriolytic enzyme</keyword>
<protein>
    <recommendedName>
        <fullName evidence="4">Lysozyme</fullName>
        <ecNumber evidence="4">3.2.1.17</ecNumber>
    </recommendedName>
</protein>
<gene>
    <name evidence="7" type="ORF">DC430_00455</name>
</gene>
<dbReference type="AlphaFoldDB" id="A0AA92HA93"/>
<keyword evidence="5" id="KW-0812">Transmembrane</keyword>
<dbReference type="InterPro" id="IPR023346">
    <property type="entry name" value="Lysozyme-like_dom_sf"/>
</dbReference>
<evidence type="ECO:0000259" key="6">
    <source>
        <dbReference type="Pfam" id="PF01471"/>
    </source>
</evidence>
<proteinExistence type="inferred from homology"/>
<keyword evidence="3" id="KW-1035">Host cytoplasm</keyword>
<reference evidence="7 8" key="1">
    <citation type="submission" date="2018-04" db="EMBL/GenBank/DDBJ databases">
        <authorList>
            <person name="Hagen T."/>
        </authorList>
    </citation>
    <scope>NUCLEOTIDE SEQUENCE [LARGE SCALE GENOMIC DNA]</scope>
    <source>
        <strain evidence="7 8">TPD7009</strain>
    </source>
</reference>
<comment type="catalytic activity">
    <reaction evidence="4">
        <text>Hydrolysis of (1-&gt;4)-beta-linkages between N-acetylmuramic acid and N-acetyl-D-glucosamine residues in a peptidoglycan and between N-acetyl-D-glucosamine residues in chitodextrins.</text>
        <dbReference type="EC" id="3.2.1.17"/>
    </reaction>
</comment>
<dbReference type="Pfam" id="PF00959">
    <property type="entry name" value="Phage_lysozyme"/>
    <property type="match status" value="1"/>
</dbReference>
<dbReference type="InterPro" id="IPR036365">
    <property type="entry name" value="PGBD-like_sf"/>
</dbReference>
<evidence type="ECO:0000256" key="4">
    <source>
        <dbReference type="RuleBase" id="RU003788"/>
    </source>
</evidence>
<dbReference type="PANTHER" id="PTHR38107">
    <property type="match status" value="1"/>
</dbReference>
<dbReference type="GO" id="GO:0009253">
    <property type="term" value="P:peptidoglycan catabolic process"/>
    <property type="evidence" value="ECO:0007669"/>
    <property type="project" value="InterPro"/>
</dbReference>
<dbReference type="GO" id="GO:0031640">
    <property type="term" value="P:killing of cells of another organism"/>
    <property type="evidence" value="ECO:0007669"/>
    <property type="project" value="UniProtKB-KW"/>
</dbReference>
<dbReference type="Proteomes" id="UP000244335">
    <property type="component" value="Unassembled WGS sequence"/>
</dbReference>
<keyword evidence="4" id="KW-0378">Hydrolase</keyword>
<dbReference type="Gene3D" id="1.10.530.40">
    <property type="match status" value="1"/>
</dbReference>
<evidence type="ECO:0000313" key="7">
    <source>
        <dbReference type="EMBL" id="PVE56316.1"/>
    </source>
</evidence>
<keyword evidence="5" id="KW-0472">Membrane</keyword>
<dbReference type="InterPro" id="IPR051018">
    <property type="entry name" value="Bacteriophage_GH24"/>
</dbReference>
<dbReference type="PANTHER" id="PTHR38107:SF3">
    <property type="entry name" value="LYSOZYME RRRD-RELATED"/>
    <property type="match status" value="1"/>
</dbReference>
<dbReference type="EC" id="3.2.1.17" evidence="4"/>
<dbReference type="RefSeq" id="WP_116493681.1">
    <property type="nucleotide sequence ID" value="NZ_QDFR01000001.1"/>
</dbReference>
<keyword evidence="5" id="KW-1133">Transmembrane helix</keyword>
<accession>A0AA92HA93</accession>
<dbReference type="SUPFAM" id="SSF53955">
    <property type="entry name" value="Lysozyme-like"/>
    <property type="match status" value="1"/>
</dbReference>
<dbReference type="InterPro" id="IPR023347">
    <property type="entry name" value="Lysozyme_dom_sf"/>
</dbReference>
<dbReference type="GO" id="GO:0003796">
    <property type="term" value="F:lysozyme activity"/>
    <property type="evidence" value="ECO:0007669"/>
    <property type="project" value="UniProtKB-EC"/>
</dbReference>
<name>A0AA92HA93_RHIRH</name>
<evidence type="ECO:0000256" key="2">
    <source>
        <dbReference type="ARBA" id="ARBA00022638"/>
    </source>
</evidence>
<comment type="caution">
    <text evidence="7">The sequence shown here is derived from an EMBL/GenBank/DDBJ whole genome shotgun (WGS) entry which is preliminary data.</text>
</comment>
<dbReference type="EMBL" id="QDFR01000001">
    <property type="protein sequence ID" value="PVE56316.1"/>
    <property type="molecule type" value="Genomic_DNA"/>
</dbReference>
<dbReference type="InterPro" id="IPR002196">
    <property type="entry name" value="Glyco_hydro_24"/>
</dbReference>
<dbReference type="CDD" id="cd00737">
    <property type="entry name" value="lyz_endolysin_autolysin"/>
    <property type="match status" value="1"/>
</dbReference>
<organism evidence="7 8">
    <name type="scientific">Rhizobium rhizogenes</name>
    <name type="common">Agrobacterium rhizogenes</name>
    <dbReference type="NCBI Taxonomy" id="359"/>
    <lineage>
        <taxon>Bacteria</taxon>
        <taxon>Pseudomonadati</taxon>
        <taxon>Pseudomonadota</taxon>
        <taxon>Alphaproteobacteria</taxon>
        <taxon>Hyphomicrobiales</taxon>
        <taxon>Rhizobiaceae</taxon>
        <taxon>Rhizobium/Agrobacterium group</taxon>
        <taxon>Rhizobium</taxon>
    </lineage>
</organism>
<evidence type="ECO:0000313" key="8">
    <source>
        <dbReference type="Proteomes" id="UP000244335"/>
    </source>
</evidence>